<name>A0A0V1MM69_9BILA</name>
<gene>
    <name evidence="1" type="ORF">T10_9738</name>
</gene>
<evidence type="ECO:0000313" key="2">
    <source>
        <dbReference type="Proteomes" id="UP000054843"/>
    </source>
</evidence>
<dbReference type="EMBL" id="JYDO01000071">
    <property type="protein sequence ID" value="KRZ72909.1"/>
    <property type="molecule type" value="Genomic_DNA"/>
</dbReference>
<sequence>MTQHNQKTDLIYAKTFILYPIDRFDFAVERQCTPCSTSIESEAT</sequence>
<protein>
    <submittedName>
        <fullName evidence="1">Uncharacterized protein</fullName>
    </submittedName>
</protein>
<reference evidence="1 2" key="1">
    <citation type="submission" date="2015-01" db="EMBL/GenBank/DDBJ databases">
        <title>Evolution of Trichinella species and genotypes.</title>
        <authorList>
            <person name="Korhonen P.K."/>
            <person name="Edoardo P."/>
            <person name="Giuseppe L.R."/>
            <person name="Gasser R.B."/>
        </authorList>
    </citation>
    <scope>NUCLEOTIDE SEQUENCE [LARGE SCALE GENOMIC DNA]</scope>
    <source>
        <strain evidence="1">ISS1980</strain>
    </source>
</reference>
<evidence type="ECO:0000313" key="1">
    <source>
        <dbReference type="EMBL" id="KRZ72909.1"/>
    </source>
</evidence>
<dbReference type="AlphaFoldDB" id="A0A0V1MM69"/>
<organism evidence="1 2">
    <name type="scientific">Trichinella papuae</name>
    <dbReference type="NCBI Taxonomy" id="268474"/>
    <lineage>
        <taxon>Eukaryota</taxon>
        <taxon>Metazoa</taxon>
        <taxon>Ecdysozoa</taxon>
        <taxon>Nematoda</taxon>
        <taxon>Enoplea</taxon>
        <taxon>Dorylaimia</taxon>
        <taxon>Trichinellida</taxon>
        <taxon>Trichinellidae</taxon>
        <taxon>Trichinella</taxon>
    </lineage>
</organism>
<comment type="caution">
    <text evidence="1">The sequence shown here is derived from an EMBL/GenBank/DDBJ whole genome shotgun (WGS) entry which is preliminary data.</text>
</comment>
<accession>A0A0V1MM69</accession>
<proteinExistence type="predicted"/>
<dbReference type="Proteomes" id="UP000054843">
    <property type="component" value="Unassembled WGS sequence"/>
</dbReference>
<keyword evidence="2" id="KW-1185">Reference proteome</keyword>